<dbReference type="EMBL" id="PPCV01000004">
    <property type="protein sequence ID" value="RXW32283.1"/>
    <property type="molecule type" value="Genomic_DNA"/>
</dbReference>
<keyword evidence="3" id="KW-1185">Reference proteome</keyword>
<comment type="caution">
    <text evidence="2">The sequence shown here is derived from an EMBL/GenBank/DDBJ whole genome shotgun (WGS) entry which is preliminary data.</text>
</comment>
<sequence>MSHPHLDPTSVRNPSLSLSLDPDAAKLPQLIDNVVILAFEAQKAFIERFGGLPQWGVDLDAQLLWLEGEQGRAEFVPFFLGTAAEGSDTWMWGWNNINGFSASVVGIANDVLAFGEHFAEQALTVAQQPLDAANRVAQGLPALQPDVSLVRVCVLAAQALSGIAAPVWYVAKAAPGSDAWFLLSNPAQFALPPATFLPTLAALTDALAVGAITHGAAALAGYASRREGVALIEEGPNLVLRLTDGDIRVTLDDRGRITRMNGTAGASAPQPPAESRPGLLRRMFGR</sequence>
<dbReference type="InterPro" id="IPR049249">
    <property type="entry name" value="DUF6882"/>
</dbReference>
<dbReference type="Pfam" id="PF21813">
    <property type="entry name" value="DUF6882"/>
    <property type="match status" value="1"/>
</dbReference>
<feature type="region of interest" description="Disordered" evidence="1">
    <location>
        <begin position="259"/>
        <end position="286"/>
    </location>
</feature>
<proteinExistence type="predicted"/>
<dbReference type="Proteomes" id="UP000290624">
    <property type="component" value="Unassembled WGS sequence"/>
</dbReference>
<evidence type="ECO:0000256" key="1">
    <source>
        <dbReference type="SAM" id="MobiDB-lite"/>
    </source>
</evidence>
<name>A0A4Q2EGU7_9ACTN</name>
<protein>
    <submittedName>
        <fullName evidence="2">Uncharacterized protein</fullName>
    </submittedName>
</protein>
<evidence type="ECO:0000313" key="2">
    <source>
        <dbReference type="EMBL" id="RXW32283.1"/>
    </source>
</evidence>
<organism evidence="2 3">
    <name type="scientific">Propioniciclava flava</name>
    <dbReference type="NCBI Taxonomy" id="2072026"/>
    <lineage>
        <taxon>Bacteria</taxon>
        <taxon>Bacillati</taxon>
        <taxon>Actinomycetota</taxon>
        <taxon>Actinomycetes</taxon>
        <taxon>Propionibacteriales</taxon>
        <taxon>Propionibacteriaceae</taxon>
        <taxon>Propioniciclava</taxon>
    </lineage>
</organism>
<evidence type="ECO:0000313" key="3">
    <source>
        <dbReference type="Proteomes" id="UP000290624"/>
    </source>
</evidence>
<reference evidence="2 3" key="1">
    <citation type="submission" date="2018-01" db="EMBL/GenBank/DDBJ databases">
        <title>Lactibacter flavus gen. nov., sp. nov., a novel bacterium of the family Propionibacteriaceae isolated from raw milk and dairy products.</title>
        <authorList>
            <person name="Wenning M."/>
            <person name="Breitenwieser F."/>
            <person name="Huptas C."/>
            <person name="von Neubeck M."/>
            <person name="Busse H.-J."/>
            <person name="Scherer S."/>
        </authorList>
    </citation>
    <scope>NUCLEOTIDE SEQUENCE [LARGE SCALE GENOMIC DNA]</scope>
    <source>
        <strain evidence="2 3">VG341</strain>
    </source>
</reference>
<gene>
    <name evidence="2" type="ORF">C1706_06915</name>
</gene>
<dbReference type="AlphaFoldDB" id="A0A4Q2EGU7"/>
<dbReference type="OrthoDB" id="7859927at2"/>
<dbReference type="RefSeq" id="WP_129458495.1">
    <property type="nucleotide sequence ID" value="NZ_PPCV01000004.1"/>
</dbReference>
<accession>A0A4Q2EGU7</accession>